<evidence type="ECO:0000256" key="1">
    <source>
        <dbReference type="SAM" id="Phobius"/>
    </source>
</evidence>
<dbReference type="Proteomes" id="UP000050902">
    <property type="component" value="Unassembled WGS sequence"/>
</dbReference>
<evidence type="ECO:0000313" key="2">
    <source>
        <dbReference type="EMBL" id="KRG56165.1"/>
    </source>
</evidence>
<evidence type="ECO:0000313" key="3">
    <source>
        <dbReference type="Proteomes" id="UP000050902"/>
    </source>
</evidence>
<proteinExistence type="predicted"/>
<organism evidence="2 3">
    <name type="scientific">Stenotrophomonas nitritireducens</name>
    <dbReference type="NCBI Taxonomy" id="83617"/>
    <lineage>
        <taxon>Bacteria</taxon>
        <taxon>Pseudomonadati</taxon>
        <taxon>Pseudomonadota</taxon>
        <taxon>Gammaproteobacteria</taxon>
        <taxon>Lysobacterales</taxon>
        <taxon>Lysobacteraceae</taxon>
        <taxon>Stenotrophomonas</taxon>
    </lineage>
</organism>
<name>A0ABR5NI06_9GAMM</name>
<sequence>MRAIFRNRKLWKRAFQILTWVLILAFVSHRELRLLVPLLDALGLELLLGLAGLQLLDVYRERIAPCAALFTRRVLHPAAIAVVDAFAHGTTRPLGRVLWNLLLTGSGYLGTVLAFKLAGVHRAARNTAG</sequence>
<gene>
    <name evidence="2" type="ORF">ABB22_12410</name>
</gene>
<comment type="caution">
    <text evidence="2">The sequence shown here is derived from an EMBL/GenBank/DDBJ whole genome shotgun (WGS) entry which is preliminary data.</text>
</comment>
<keyword evidence="1" id="KW-0472">Membrane</keyword>
<reference evidence="2 3" key="1">
    <citation type="submission" date="2015-05" db="EMBL/GenBank/DDBJ databases">
        <title>Genome sequencing and analysis of members of genus Stenotrophomonas.</title>
        <authorList>
            <person name="Patil P.P."/>
            <person name="Midha S."/>
            <person name="Patil P.B."/>
        </authorList>
    </citation>
    <scope>NUCLEOTIDE SEQUENCE [LARGE SCALE GENOMIC DNA]</scope>
    <source>
        <strain evidence="2 3">DSM 12575</strain>
    </source>
</reference>
<dbReference type="RefSeq" id="WP_055768181.1">
    <property type="nucleotide sequence ID" value="NZ_LDJG01000018.1"/>
</dbReference>
<keyword evidence="3" id="KW-1185">Reference proteome</keyword>
<feature type="transmembrane region" description="Helical" evidence="1">
    <location>
        <begin position="34"/>
        <end position="53"/>
    </location>
</feature>
<keyword evidence="1" id="KW-0812">Transmembrane</keyword>
<keyword evidence="1" id="KW-1133">Transmembrane helix</keyword>
<accession>A0ABR5NI06</accession>
<dbReference type="EMBL" id="LDJG01000018">
    <property type="protein sequence ID" value="KRG56165.1"/>
    <property type="molecule type" value="Genomic_DNA"/>
</dbReference>
<feature type="transmembrane region" description="Helical" evidence="1">
    <location>
        <begin position="97"/>
        <end position="115"/>
    </location>
</feature>
<protein>
    <submittedName>
        <fullName evidence="2">Uncharacterized protein</fullName>
    </submittedName>
</protein>